<proteinExistence type="predicted"/>
<sequence length="84" mass="9197">MGRREEALEPSQEAVTIYQRLAEANPGAYLPDLAMSLNNLGAMLSELGRRDEALEPSQEAVTIRRRLAEANPGAYLPNLAMSLN</sequence>
<reference evidence="2" key="1">
    <citation type="journal article" date="2019" name="Int. J. Syst. Evol. Microbiol.">
        <title>The Global Catalogue of Microorganisms (GCM) 10K type strain sequencing project: providing services to taxonomists for standard genome sequencing and annotation.</title>
        <authorList>
            <consortium name="The Broad Institute Genomics Platform"/>
            <consortium name="The Broad Institute Genome Sequencing Center for Infectious Disease"/>
            <person name="Wu L."/>
            <person name="Ma J."/>
        </authorList>
    </citation>
    <scope>NUCLEOTIDE SEQUENCE [LARGE SCALE GENOMIC DNA]</scope>
    <source>
        <strain evidence="2">TBRC 5832</strain>
    </source>
</reference>
<dbReference type="Gene3D" id="1.25.40.10">
    <property type="entry name" value="Tetratricopeptide repeat domain"/>
    <property type="match status" value="1"/>
</dbReference>
<dbReference type="EMBL" id="JBHSBL010000019">
    <property type="protein sequence ID" value="MFC4068252.1"/>
    <property type="molecule type" value="Genomic_DNA"/>
</dbReference>
<organism evidence="1 2">
    <name type="scientific">Actinoplanes subglobosus</name>
    <dbReference type="NCBI Taxonomy" id="1547892"/>
    <lineage>
        <taxon>Bacteria</taxon>
        <taxon>Bacillati</taxon>
        <taxon>Actinomycetota</taxon>
        <taxon>Actinomycetes</taxon>
        <taxon>Micromonosporales</taxon>
        <taxon>Micromonosporaceae</taxon>
        <taxon>Actinoplanes</taxon>
    </lineage>
</organism>
<keyword evidence="2" id="KW-1185">Reference proteome</keyword>
<accession>A0ABV8IVH7</accession>
<protein>
    <submittedName>
        <fullName evidence="1">Tetratricopeptide repeat protein</fullName>
    </submittedName>
</protein>
<dbReference type="InterPro" id="IPR011990">
    <property type="entry name" value="TPR-like_helical_dom_sf"/>
</dbReference>
<name>A0ABV8IVH7_9ACTN</name>
<dbReference type="SUPFAM" id="SSF48452">
    <property type="entry name" value="TPR-like"/>
    <property type="match status" value="1"/>
</dbReference>
<feature type="non-terminal residue" evidence="1">
    <location>
        <position position="84"/>
    </location>
</feature>
<evidence type="ECO:0000313" key="1">
    <source>
        <dbReference type="EMBL" id="MFC4068252.1"/>
    </source>
</evidence>
<comment type="caution">
    <text evidence="1">The sequence shown here is derived from an EMBL/GenBank/DDBJ whole genome shotgun (WGS) entry which is preliminary data.</text>
</comment>
<dbReference type="RefSeq" id="WP_378069905.1">
    <property type="nucleotide sequence ID" value="NZ_JBHSBL010000019.1"/>
</dbReference>
<gene>
    <name evidence="1" type="ORF">ACFO0C_25275</name>
</gene>
<dbReference type="Pfam" id="PF13374">
    <property type="entry name" value="TPR_10"/>
    <property type="match status" value="1"/>
</dbReference>
<dbReference type="Proteomes" id="UP001595867">
    <property type="component" value="Unassembled WGS sequence"/>
</dbReference>
<evidence type="ECO:0000313" key="2">
    <source>
        <dbReference type="Proteomes" id="UP001595867"/>
    </source>
</evidence>